<dbReference type="EMBL" id="SLWS01000013">
    <property type="protein sequence ID" value="TCO50813.1"/>
    <property type="molecule type" value="Genomic_DNA"/>
</dbReference>
<dbReference type="PANTHER" id="PTHR33361">
    <property type="entry name" value="GLR0591 PROTEIN"/>
    <property type="match status" value="1"/>
</dbReference>
<dbReference type="RefSeq" id="WP_243727460.1">
    <property type="nucleotide sequence ID" value="NZ_SLWS01000013.1"/>
</dbReference>
<dbReference type="AlphaFoldDB" id="A0A4R2IY95"/>
<sequence length="506" mass="56174">MIDQLADELLDVLTRRDPLGDFYGDFPAYADRLPDPDPTAEAALADQARRIAARAAEEPPSATRGVVLHHAQTVLTLVESRLVEHTMWDFQVSALAQLLGTLPVSVGDYPARLAAIPDYLAKCADRHRSGRKPVARRVQAAVARIDAHLADPANDPLRREPENEQVLADVVRPAFARYRDVLAGLDSRADDQPGLCWLPDGESVYASLVRMHTTTEQSSAQLHQIGLDLLAELDGEFARVGGGPAAEVRERSRQARYRSREEVLAIPRAALERAERAAPDWFGRIPERRCAIEETPPDKAPGQSVAYYVPPTATYHANTYRWEERDRSIAEANAFHEAVPGHHFQITLARELTGVPRLTQVAYINAYLEGWSLYCERLADEMGLYSDDIYRLGMLANAGMRAARLVVDTGLHAFGWSRPRVVDFLRANTAMNEVEVQQETDRYIENPGQALSYMAGRLAIDRIRARAEQVLGSAFDIRMFHDVVLGTGPVPMAVLDDVVTEWMGAA</sequence>
<proteinExistence type="predicted"/>
<organism evidence="1 2">
    <name type="scientific">Actinocrispum wychmicini</name>
    <dbReference type="NCBI Taxonomy" id="1213861"/>
    <lineage>
        <taxon>Bacteria</taxon>
        <taxon>Bacillati</taxon>
        <taxon>Actinomycetota</taxon>
        <taxon>Actinomycetes</taxon>
        <taxon>Pseudonocardiales</taxon>
        <taxon>Pseudonocardiaceae</taxon>
        <taxon>Actinocrispum</taxon>
    </lineage>
</organism>
<dbReference type="Pfam" id="PF05960">
    <property type="entry name" value="DUF885"/>
    <property type="match status" value="1"/>
</dbReference>
<evidence type="ECO:0000313" key="1">
    <source>
        <dbReference type="EMBL" id="TCO50813.1"/>
    </source>
</evidence>
<dbReference type="PANTHER" id="PTHR33361:SF2">
    <property type="entry name" value="DUF885 DOMAIN-CONTAINING PROTEIN"/>
    <property type="match status" value="1"/>
</dbReference>
<reference evidence="1 2" key="1">
    <citation type="submission" date="2019-03" db="EMBL/GenBank/DDBJ databases">
        <title>Genomic Encyclopedia of Type Strains, Phase IV (KMG-IV): sequencing the most valuable type-strain genomes for metagenomic binning, comparative biology and taxonomic classification.</title>
        <authorList>
            <person name="Goeker M."/>
        </authorList>
    </citation>
    <scope>NUCLEOTIDE SEQUENCE [LARGE SCALE GENOMIC DNA]</scope>
    <source>
        <strain evidence="1 2">DSM 45934</strain>
    </source>
</reference>
<protein>
    <submittedName>
        <fullName evidence="1">Uncharacterized protein (DUF885 family)</fullName>
    </submittedName>
</protein>
<name>A0A4R2IY95_9PSEU</name>
<keyword evidence="2" id="KW-1185">Reference proteome</keyword>
<accession>A0A4R2IY95</accession>
<dbReference type="InterPro" id="IPR010281">
    <property type="entry name" value="DUF885"/>
</dbReference>
<gene>
    <name evidence="1" type="ORF">EV192_113194</name>
</gene>
<dbReference type="Proteomes" id="UP000295680">
    <property type="component" value="Unassembled WGS sequence"/>
</dbReference>
<comment type="caution">
    <text evidence="1">The sequence shown here is derived from an EMBL/GenBank/DDBJ whole genome shotgun (WGS) entry which is preliminary data.</text>
</comment>
<evidence type="ECO:0000313" key="2">
    <source>
        <dbReference type="Proteomes" id="UP000295680"/>
    </source>
</evidence>